<reference evidence="1" key="1">
    <citation type="submission" date="2021-06" db="EMBL/GenBank/DDBJ databases">
        <title>Complete genome sequence of Stenotrophomonas maltophilia phage Philippe.</title>
        <authorList>
            <person name="Vallavanatt I."/>
            <person name="Bartz M."/>
            <person name="Clark J."/>
            <person name="Burrowes B."/>
            <person name="Liu M."/>
            <person name="Gill J."/>
        </authorList>
    </citation>
    <scope>NUCLEOTIDE SEQUENCE</scope>
</reference>
<evidence type="ECO:0000313" key="1">
    <source>
        <dbReference type="EMBL" id="QYW02257.1"/>
    </source>
</evidence>
<keyword evidence="2" id="KW-1185">Reference proteome</keyword>
<protein>
    <submittedName>
        <fullName evidence="1">Uncharacterized protein</fullName>
    </submittedName>
</protein>
<sequence length="119" mass="13282">MAKVLRVNRKADDFDVVRMNNLGLSLRTIGAELGVHPTSVAARLRNLNIEPADTRRSFMEDVFRSLSGDEQSWLADQLNQNHQVKDYVILLIRDKYKRDTNVGTAANNSVVQAGQAGTN</sequence>
<evidence type="ECO:0000313" key="2">
    <source>
        <dbReference type="Proteomes" id="UP000827261"/>
    </source>
</evidence>
<accession>A0AAE7WML5</accession>
<proteinExistence type="predicted"/>
<name>A0AAE7WML5_9CAUD</name>
<dbReference type="EMBL" id="MZ326861">
    <property type="protein sequence ID" value="QYW02257.1"/>
    <property type="molecule type" value="Genomic_DNA"/>
</dbReference>
<gene>
    <name evidence="1" type="ORF">CPT_Philippe_064</name>
</gene>
<organism evidence="1 2">
    <name type="scientific">Stenotrophomonas phage Philippe</name>
    <dbReference type="NCBI Taxonomy" id="2859655"/>
    <lineage>
        <taxon>Viruses</taxon>
        <taxon>Duplodnaviria</taxon>
        <taxon>Heunggongvirae</taxon>
        <taxon>Uroviricota</taxon>
        <taxon>Caudoviricetes</taxon>
        <taxon>Schitoviridae</taxon>
        <taxon>Philippevirus</taxon>
        <taxon>Philippevirus philippe</taxon>
    </lineage>
</organism>
<dbReference type="Proteomes" id="UP000827261">
    <property type="component" value="Segment"/>
</dbReference>